<dbReference type="EC" id="2.5.1.26" evidence="2 7"/>
<proteinExistence type="inferred from homology"/>
<dbReference type="InterPro" id="IPR004113">
    <property type="entry name" value="FAD-bd_oxidored_4_C"/>
</dbReference>
<gene>
    <name evidence="9" type="ORF">ACA1_257800</name>
</gene>
<evidence type="ECO:0000256" key="2">
    <source>
        <dbReference type="ARBA" id="ARBA00012385"/>
    </source>
</evidence>
<feature type="active site" description="Proton donor/acceptor" evidence="5">
    <location>
        <position position="147"/>
    </location>
</feature>
<feature type="domain" description="FAD-binding oxidoreductase/transferase type 4 C-terminal" evidence="8">
    <location>
        <begin position="74"/>
        <end position="233"/>
    </location>
</feature>
<evidence type="ECO:0000256" key="6">
    <source>
        <dbReference type="PIRSR" id="PIRSR625650-2"/>
    </source>
</evidence>
<evidence type="ECO:0000256" key="5">
    <source>
        <dbReference type="PIRSR" id="PIRSR625650-1"/>
    </source>
</evidence>
<evidence type="ECO:0000313" key="9">
    <source>
        <dbReference type="EMBL" id="ELR11559.1"/>
    </source>
</evidence>
<comment type="subunit">
    <text evidence="7">Homodimer.</text>
</comment>
<dbReference type="PANTHER" id="PTHR46568">
    <property type="entry name" value="ALKYLDIHYDROXYACETONEPHOSPHATE SYNTHASE, PEROXISOMAL"/>
    <property type="match status" value="1"/>
</dbReference>
<keyword evidence="7" id="KW-0576">Peroxisome</keyword>
<dbReference type="GO" id="GO:0050660">
    <property type="term" value="F:flavin adenine dinucleotide binding"/>
    <property type="evidence" value="ECO:0007669"/>
    <property type="project" value="InterPro"/>
</dbReference>
<dbReference type="OrthoDB" id="7786253at2759"/>
<reference evidence="9 10" key="1">
    <citation type="journal article" date="2013" name="Genome Biol.">
        <title>Genome of Acanthamoeba castellanii highlights extensive lateral gene transfer and early evolution of tyrosine kinase signaling.</title>
        <authorList>
            <person name="Clarke M."/>
            <person name="Lohan A.J."/>
            <person name="Liu B."/>
            <person name="Lagkouvardos I."/>
            <person name="Roy S."/>
            <person name="Zafar N."/>
            <person name="Bertelli C."/>
            <person name="Schilde C."/>
            <person name="Kianianmomeni A."/>
            <person name="Burglin T.R."/>
            <person name="Frech C."/>
            <person name="Turcotte B."/>
            <person name="Kopec K.O."/>
            <person name="Synnott J.M."/>
            <person name="Choo C."/>
            <person name="Paponov I."/>
            <person name="Finkler A."/>
            <person name="Soon Heng Tan C."/>
            <person name="Hutchins A.P."/>
            <person name="Weinmeier T."/>
            <person name="Rattei T."/>
            <person name="Chu J.S."/>
            <person name="Gimenez G."/>
            <person name="Irimia M."/>
            <person name="Rigden D.J."/>
            <person name="Fitzpatrick D.A."/>
            <person name="Lorenzo-Morales J."/>
            <person name="Bateman A."/>
            <person name="Chiu C.H."/>
            <person name="Tang P."/>
            <person name="Hegemann P."/>
            <person name="Fromm H."/>
            <person name="Raoult D."/>
            <person name="Greub G."/>
            <person name="Miranda-Saavedra D."/>
            <person name="Chen N."/>
            <person name="Nash P."/>
            <person name="Ginger M.L."/>
            <person name="Horn M."/>
            <person name="Schaap P."/>
            <person name="Caler L."/>
            <person name="Loftus B."/>
        </authorList>
    </citation>
    <scope>NUCLEOTIDE SEQUENCE [LARGE SCALE GENOMIC DNA]</scope>
    <source>
        <strain evidence="9 10">Neff</strain>
    </source>
</reference>
<dbReference type="PANTHER" id="PTHR46568:SF1">
    <property type="entry name" value="ALKYLDIHYDROXYACETONEPHOSPHATE SYNTHASE, PEROXISOMAL"/>
    <property type="match status" value="1"/>
</dbReference>
<evidence type="ECO:0000259" key="8">
    <source>
        <dbReference type="Pfam" id="PF02913"/>
    </source>
</evidence>
<name>L8GFC4_ACACF</name>
<comment type="similarity">
    <text evidence="7">Belongs to the FAD-binding oxidoreductase/transferase type 4 family.</text>
</comment>
<dbReference type="Pfam" id="PF02913">
    <property type="entry name" value="FAD-oxidase_C"/>
    <property type="match status" value="1"/>
</dbReference>
<keyword evidence="7" id="KW-0444">Lipid biosynthesis</keyword>
<keyword evidence="7" id="KW-0443">Lipid metabolism</keyword>
<dbReference type="AlphaFoldDB" id="L8GFC4"/>
<evidence type="ECO:0000256" key="7">
    <source>
        <dbReference type="RuleBase" id="RU363113"/>
    </source>
</evidence>
<keyword evidence="10" id="KW-1185">Reference proteome</keyword>
<dbReference type="KEGG" id="acan:ACA1_257800"/>
<dbReference type="InterPro" id="IPR016164">
    <property type="entry name" value="FAD-linked_Oxase-like_C"/>
</dbReference>
<comment type="cofactor">
    <cofactor evidence="7">
        <name>FAD</name>
        <dbReference type="ChEBI" id="CHEBI:57692"/>
    </cofactor>
</comment>
<keyword evidence="7" id="KW-0808">Transferase</keyword>
<dbReference type="GeneID" id="14912149"/>
<dbReference type="InterPro" id="IPR025650">
    <property type="entry name" value="Alkyl-DHAP_Synthase"/>
</dbReference>
<dbReference type="STRING" id="1257118.L8GFC4"/>
<organism evidence="9 10">
    <name type="scientific">Acanthamoeba castellanii (strain ATCC 30010 / Neff)</name>
    <dbReference type="NCBI Taxonomy" id="1257118"/>
    <lineage>
        <taxon>Eukaryota</taxon>
        <taxon>Amoebozoa</taxon>
        <taxon>Discosea</taxon>
        <taxon>Longamoebia</taxon>
        <taxon>Centramoebida</taxon>
        <taxon>Acanthamoebidae</taxon>
        <taxon>Acanthamoeba</taxon>
    </lineage>
</organism>
<dbReference type="VEuPathDB" id="AmoebaDB:ACA1_257800"/>
<feature type="binding site" evidence="6">
    <location>
        <position position="86"/>
    </location>
    <ligand>
        <name>substrate</name>
    </ligand>
</feature>
<dbReference type="InterPro" id="IPR016171">
    <property type="entry name" value="Vanillyl_alc_oxidase_C-sub2"/>
</dbReference>
<keyword evidence="3 7" id="KW-0285">Flavoprotein</keyword>
<evidence type="ECO:0000313" key="10">
    <source>
        <dbReference type="Proteomes" id="UP000011083"/>
    </source>
</evidence>
<evidence type="ECO:0000256" key="1">
    <source>
        <dbReference type="ARBA" id="ARBA00004670"/>
    </source>
</evidence>
<accession>L8GFC4</accession>
<dbReference type="GO" id="GO:0005777">
    <property type="term" value="C:peroxisome"/>
    <property type="evidence" value="ECO:0007669"/>
    <property type="project" value="UniProtKB-SubCell"/>
</dbReference>
<dbReference type="EMBL" id="KB008148">
    <property type="protein sequence ID" value="ELR11559.1"/>
    <property type="molecule type" value="Genomic_DNA"/>
</dbReference>
<dbReference type="GO" id="GO:0008609">
    <property type="term" value="F:alkylglycerone-phosphate synthase activity"/>
    <property type="evidence" value="ECO:0007669"/>
    <property type="project" value="UniProtKB-EC"/>
</dbReference>
<dbReference type="GO" id="GO:0008610">
    <property type="term" value="P:lipid biosynthetic process"/>
    <property type="evidence" value="ECO:0007669"/>
    <property type="project" value="InterPro"/>
</dbReference>
<evidence type="ECO:0000256" key="4">
    <source>
        <dbReference type="ARBA" id="ARBA00022827"/>
    </source>
</evidence>
<protein>
    <recommendedName>
        <fullName evidence="2 7">Alkylglycerone-phosphate synthase</fullName>
        <shortName evidence="7">Alkyl-DHAP synthase</shortName>
        <ecNumber evidence="2 7">2.5.1.26</ecNumber>
    </recommendedName>
</protein>
<dbReference type="SUPFAM" id="SSF55103">
    <property type="entry name" value="FAD-linked oxidases, C-terminal domain"/>
    <property type="match status" value="1"/>
</dbReference>
<dbReference type="Proteomes" id="UP000011083">
    <property type="component" value="Unassembled WGS sequence"/>
</dbReference>
<dbReference type="RefSeq" id="XP_004333572.1">
    <property type="nucleotide sequence ID" value="XM_004333524.1"/>
</dbReference>
<comment type="function">
    <text evidence="7">Catalyzes the exchange of an acyl for a long-chain alkyl group and the formation of the ether bond in the biosynthesis of ether phospholipids.</text>
</comment>
<dbReference type="Gene3D" id="3.40.462.40">
    <property type="entry name" value="FAD-linked oxidase, cap domain/gating helix"/>
    <property type="match status" value="1"/>
</dbReference>
<sequence length="273" mass="30691">MEKRDVWERLKWNGWGEKGVQYELNQNGNVEHSRTGVELPKIIPFAKDIFGLDDLENTPSEAGGFWIGQGPGKSWHEKRYDLPMLRDLLLEKGLWVDVAETAVSFSNLLLLWKDVKESVLDAFKERNAPGWIGAHISHTYTSGVCIYFHYASVQQLDKKDDVHGEEDLSIYLDAKKAATTAILRNNGALSHHHGVGYEHVPFMSRYIGKSSIKLLSDIKKTLDPASVCNPGKLLPEAGKEDMDNEDHSFYKYGFASLTDQLKQASSVRAKSAL</sequence>
<dbReference type="Gene3D" id="1.10.45.10">
    <property type="entry name" value="Vanillyl-alcohol Oxidase, Chain A, domain 4"/>
    <property type="match status" value="1"/>
</dbReference>
<comment type="pathway">
    <text evidence="1 7">Glycerolipid metabolism; ether lipid biosynthesis.</text>
</comment>
<evidence type="ECO:0000256" key="3">
    <source>
        <dbReference type="ARBA" id="ARBA00022630"/>
    </source>
</evidence>
<comment type="subcellular location">
    <subcellularLocation>
        <location evidence="7">Peroxisome</location>
    </subcellularLocation>
</comment>
<keyword evidence="4 7" id="KW-0274">FAD</keyword>
<comment type="catalytic activity">
    <reaction evidence="7">
        <text>a long chain fatty alcohol + a 1-acylglycerone 3-phosphate = a 1-O-alkylglycerone 3-phosphate + a long-chain fatty acid + H(+)</text>
        <dbReference type="Rhea" id="RHEA:36171"/>
        <dbReference type="ChEBI" id="CHEBI:15378"/>
        <dbReference type="ChEBI" id="CHEBI:17135"/>
        <dbReference type="ChEBI" id="CHEBI:57534"/>
        <dbReference type="ChEBI" id="CHEBI:57560"/>
        <dbReference type="ChEBI" id="CHEBI:73315"/>
        <dbReference type="EC" id="2.5.1.26"/>
    </reaction>
</comment>